<reference evidence="3" key="1">
    <citation type="submission" date="2022-11" db="UniProtKB">
        <authorList>
            <consortium name="WormBaseParasite"/>
        </authorList>
    </citation>
    <scope>IDENTIFICATION</scope>
</reference>
<organism evidence="2 3">
    <name type="scientific">Romanomermis culicivorax</name>
    <name type="common">Nematode worm</name>
    <dbReference type="NCBI Taxonomy" id="13658"/>
    <lineage>
        <taxon>Eukaryota</taxon>
        <taxon>Metazoa</taxon>
        <taxon>Ecdysozoa</taxon>
        <taxon>Nematoda</taxon>
        <taxon>Enoplea</taxon>
        <taxon>Dorylaimia</taxon>
        <taxon>Mermithida</taxon>
        <taxon>Mermithoidea</taxon>
        <taxon>Mermithidae</taxon>
        <taxon>Romanomermis</taxon>
    </lineage>
</organism>
<keyword evidence="2" id="KW-1185">Reference proteome</keyword>
<feature type="transmembrane region" description="Helical" evidence="1">
    <location>
        <begin position="6"/>
        <end position="24"/>
    </location>
</feature>
<name>A0A915IGE0_ROMCU</name>
<sequence>MALAVASSIFICILIVQIIVVASLHRDRAYDILQTWVDSRMPCTETAVRRSVCPVIGPTDWFIGIDVTTEHIDRYDLAPFVVYEQILKPLFVHMIKGMQMKFGPDDHRIAVLYNNFSSKDIIFSRPDMIDCKRAIKTNPSELHLVGQDERSAFRQATNAPIMEVVRLHVQKCSRMNKQRVIILN</sequence>
<accession>A0A915IGE0</accession>
<evidence type="ECO:0000313" key="3">
    <source>
        <dbReference type="WBParaSite" id="nRc.2.0.1.t12336-RA"/>
    </source>
</evidence>
<evidence type="ECO:0000256" key="1">
    <source>
        <dbReference type="SAM" id="Phobius"/>
    </source>
</evidence>
<keyword evidence="1" id="KW-1133">Transmembrane helix</keyword>
<dbReference type="AlphaFoldDB" id="A0A915IGE0"/>
<keyword evidence="1" id="KW-0812">Transmembrane</keyword>
<keyword evidence="1" id="KW-0472">Membrane</keyword>
<proteinExistence type="predicted"/>
<dbReference type="Proteomes" id="UP000887565">
    <property type="component" value="Unplaced"/>
</dbReference>
<dbReference type="WBParaSite" id="nRc.2.0.1.t12336-RA">
    <property type="protein sequence ID" value="nRc.2.0.1.t12336-RA"/>
    <property type="gene ID" value="nRc.2.0.1.g12336"/>
</dbReference>
<evidence type="ECO:0000313" key="2">
    <source>
        <dbReference type="Proteomes" id="UP000887565"/>
    </source>
</evidence>
<protein>
    <submittedName>
        <fullName evidence="3">Uncharacterized protein</fullName>
    </submittedName>
</protein>